<dbReference type="EMBL" id="GBXM01035016">
    <property type="protein sequence ID" value="JAH73561.1"/>
    <property type="molecule type" value="Transcribed_RNA"/>
</dbReference>
<accession>A0A0E9V6E1</accession>
<organism evidence="1">
    <name type="scientific">Anguilla anguilla</name>
    <name type="common">European freshwater eel</name>
    <name type="synonym">Muraena anguilla</name>
    <dbReference type="NCBI Taxonomy" id="7936"/>
    <lineage>
        <taxon>Eukaryota</taxon>
        <taxon>Metazoa</taxon>
        <taxon>Chordata</taxon>
        <taxon>Craniata</taxon>
        <taxon>Vertebrata</taxon>
        <taxon>Euteleostomi</taxon>
        <taxon>Actinopterygii</taxon>
        <taxon>Neopterygii</taxon>
        <taxon>Teleostei</taxon>
        <taxon>Anguilliformes</taxon>
        <taxon>Anguillidae</taxon>
        <taxon>Anguilla</taxon>
    </lineage>
</organism>
<reference evidence="1" key="2">
    <citation type="journal article" date="2015" name="Fish Shellfish Immunol.">
        <title>Early steps in the European eel (Anguilla anguilla)-Vibrio vulnificus interaction in the gills: Role of the RtxA13 toxin.</title>
        <authorList>
            <person name="Callol A."/>
            <person name="Pajuelo D."/>
            <person name="Ebbesson L."/>
            <person name="Teles M."/>
            <person name="MacKenzie S."/>
            <person name="Amaro C."/>
        </authorList>
    </citation>
    <scope>NUCLEOTIDE SEQUENCE</scope>
</reference>
<reference evidence="1" key="1">
    <citation type="submission" date="2014-11" db="EMBL/GenBank/DDBJ databases">
        <authorList>
            <person name="Amaro Gonzalez C."/>
        </authorList>
    </citation>
    <scope>NUCLEOTIDE SEQUENCE</scope>
</reference>
<name>A0A0E9V6E1_ANGAN</name>
<dbReference type="AlphaFoldDB" id="A0A0E9V6E1"/>
<protein>
    <submittedName>
        <fullName evidence="1">Uncharacterized protein</fullName>
    </submittedName>
</protein>
<evidence type="ECO:0000313" key="1">
    <source>
        <dbReference type="EMBL" id="JAH73561.1"/>
    </source>
</evidence>
<proteinExistence type="predicted"/>
<sequence length="29" mass="3140">MGSLSQCFSVSSECVVMLMLLFQRGTLGD</sequence>